<organism evidence="1 2">
    <name type="scientific">Actinomadura pelletieri DSM 43383</name>
    <dbReference type="NCBI Taxonomy" id="1120940"/>
    <lineage>
        <taxon>Bacteria</taxon>
        <taxon>Bacillati</taxon>
        <taxon>Actinomycetota</taxon>
        <taxon>Actinomycetes</taxon>
        <taxon>Streptosporangiales</taxon>
        <taxon>Thermomonosporaceae</taxon>
        <taxon>Actinomadura</taxon>
    </lineage>
</organism>
<keyword evidence="2" id="KW-1185">Reference proteome</keyword>
<comment type="caution">
    <text evidence="1">The sequence shown here is derived from an EMBL/GenBank/DDBJ whole genome shotgun (WGS) entry which is preliminary data.</text>
</comment>
<dbReference type="OrthoDB" id="3483347at2"/>
<dbReference type="RefSeq" id="WP_121436723.1">
    <property type="nucleotide sequence ID" value="NZ_RBWU01000005.1"/>
</dbReference>
<name>A0A495QJ19_9ACTN</name>
<sequence length="176" mass="19127">MKNVANPASSGDGEVEAVLKRLSDAHADWAFQVLPVTELPWEAFRKTGRFRVGGGVGWLRAESAERLGRQISAVERAEAELDAIDAQSAGAGMPTGSKNPRVLEELERLRAGHPGWQIEYAGGRDVPWVAFRDRGANWMGGHPTAEATDPVELESLIEQAVQLEVESGTPTERCVR</sequence>
<dbReference type="Proteomes" id="UP000274601">
    <property type="component" value="Unassembled WGS sequence"/>
</dbReference>
<protein>
    <submittedName>
        <fullName evidence="1">Uncharacterized protein</fullName>
    </submittedName>
</protein>
<accession>A0A495QJ19</accession>
<proteinExistence type="predicted"/>
<dbReference type="EMBL" id="RBWU01000005">
    <property type="protein sequence ID" value="RKS72162.1"/>
    <property type="molecule type" value="Genomic_DNA"/>
</dbReference>
<evidence type="ECO:0000313" key="1">
    <source>
        <dbReference type="EMBL" id="RKS72162.1"/>
    </source>
</evidence>
<gene>
    <name evidence="1" type="ORF">BZB76_4979</name>
</gene>
<evidence type="ECO:0000313" key="2">
    <source>
        <dbReference type="Proteomes" id="UP000274601"/>
    </source>
</evidence>
<reference evidence="1 2" key="1">
    <citation type="submission" date="2018-10" db="EMBL/GenBank/DDBJ databases">
        <title>Genomic Encyclopedia of Archaeal and Bacterial Type Strains, Phase II (KMG-II): from individual species to whole genera.</title>
        <authorList>
            <person name="Goeker M."/>
        </authorList>
    </citation>
    <scope>NUCLEOTIDE SEQUENCE [LARGE SCALE GENOMIC DNA]</scope>
    <source>
        <strain evidence="1 2">DSM 43383</strain>
    </source>
</reference>
<dbReference type="AlphaFoldDB" id="A0A495QJ19"/>